<organism evidence="1 2">
    <name type="scientific">Acinetobacter pittii</name>
    <name type="common">Acinetobacter genomosp. 3</name>
    <dbReference type="NCBI Taxonomy" id="48296"/>
    <lineage>
        <taxon>Bacteria</taxon>
        <taxon>Pseudomonadati</taxon>
        <taxon>Pseudomonadota</taxon>
        <taxon>Gammaproteobacteria</taxon>
        <taxon>Moraxellales</taxon>
        <taxon>Moraxellaceae</taxon>
        <taxon>Acinetobacter</taxon>
        <taxon>Acinetobacter calcoaceticus/baumannii complex</taxon>
    </lineage>
</organism>
<dbReference type="InterPro" id="IPR021729">
    <property type="entry name" value="DUF3298"/>
</dbReference>
<dbReference type="InterPro" id="IPR037126">
    <property type="entry name" value="PdaC/RsiV-like_sf"/>
</dbReference>
<sequence length="314" mass="34739">MMLSSKASLRLTLLASAIFLAACQPKADPKDSQEQQKSTVQEQKPVELTLKGETIPSKVVLPDCDGKTCPEFTVERLQSNFPFIDKIIDQQILSTLNQILEIAEPDAKGTQTEQKSEASAVAGAEQKNSFDAQVQRYANSFIDLDNELKALSSNHQINLLVKPKILQAQGKVVTVVLNSSSYLGGAHGSAAQHYYNFDLKEQKQVKLEDLLRPQQKATLEKLAHEAFKTWVTDSKLADNVADYEQAWPFKLSNNFLLGEQGLILQYGEYEIGPYVVGLPRLVIPYDQLQDVLKEEYLPHPKAKPASAPVAKSAG</sequence>
<protein>
    <submittedName>
        <fullName evidence="1">Uncharacterized protein</fullName>
    </submittedName>
</protein>
<reference evidence="1 2" key="1">
    <citation type="submission" date="2019-12" db="EMBL/GenBank/DDBJ databases">
        <title>complete genome sequences of Acinetobacter pittii str. WP2-W18-ESBL-11 isolated from wastewater treatment plant effluent.</title>
        <authorList>
            <person name="Sekizuka T."/>
            <person name="Itokawa K."/>
            <person name="Yatsu K."/>
            <person name="Inamine Y."/>
            <person name="Kuroda M."/>
        </authorList>
    </citation>
    <scope>NUCLEOTIDE SEQUENCE [LARGE SCALE GENOMIC DNA]</scope>
    <source>
        <strain evidence="1 2">WP2-W18-ESBL-11</strain>
    </source>
</reference>
<gene>
    <name evidence="1" type="ORF">WP2W18E11_32870</name>
</gene>
<name>A0A1H8WAT3_ACIPI</name>
<accession>A0A1H8WAT3</accession>
<dbReference type="Proteomes" id="UP000515758">
    <property type="component" value="Chromosome"/>
</dbReference>
<dbReference type="PROSITE" id="PS51257">
    <property type="entry name" value="PROKAR_LIPOPROTEIN"/>
    <property type="match status" value="1"/>
</dbReference>
<dbReference type="EMBL" id="AP021936">
    <property type="protein sequence ID" value="BBQ50289.1"/>
    <property type="molecule type" value="Genomic_DNA"/>
</dbReference>
<evidence type="ECO:0000313" key="1">
    <source>
        <dbReference type="EMBL" id="BBQ50289.1"/>
    </source>
</evidence>
<evidence type="ECO:0000313" key="2">
    <source>
        <dbReference type="Proteomes" id="UP000515758"/>
    </source>
</evidence>
<dbReference type="AlphaFoldDB" id="A0A1H8WAT3"/>
<dbReference type="Gene3D" id="3.90.640.20">
    <property type="entry name" value="Heat-shock cognate protein, ATPase"/>
    <property type="match status" value="1"/>
</dbReference>
<dbReference type="Pfam" id="PF11738">
    <property type="entry name" value="DUF3298"/>
    <property type="match status" value="1"/>
</dbReference>
<dbReference type="Gene3D" id="3.30.565.40">
    <property type="entry name" value="Fervidobacterium nodosum Rt17-B1 like"/>
    <property type="match status" value="1"/>
</dbReference>
<proteinExistence type="predicted"/>